<dbReference type="InterPro" id="IPR003333">
    <property type="entry name" value="CMAS"/>
</dbReference>
<feature type="region of interest" description="Disordered" evidence="6">
    <location>
        <begin position="406"/>
        <end position="425"/>
    </location>
</feature>
<dbReference type="PANTHER" id="PTHR43667:SF1">
    <property type="entry name" value="CYCLOPROPANE-FATTY-ACYL-PHOSPHOLIPID SYNTHASE"/>
    <property type="match status" value="1"/>
</dbReference>
<evidence type="ECO:0000256" key="3">
    <source>
        <dbReference type="ARBA" id="ARBA00022679"/>
    </source>
</evidence>
<evidence type="ECO:0000313" key="7">
    <source>
        <dbReference type="EMBL" id="TWJ14937.1"/>
    </source>
</evidence>
<evidence type="ECO:0000256" key="5">
    <source>
        <dbReference type="ARBA" id="ARBA00023098"/>
    </source>
</evidence>
<keyword evidence="2" id="KW-0489">Methyltransferase</keyword>
<dbReference type="PANTHER" id="PTHR43667">
    <property type="entry name" value="CYCLOPROPANE-FATTY-ACYL-PHOSPHOLIPID SYNTHASE"/>
    <property type="match status" value="1"/>
</dbReference>
<protein>
    <submittedName>
        <fullName evidence="7">Cyclopropane-fatty-acyl-phospholipid synthase</fullName>
    </submittedName>
</protein>
<dbReference type="Pfam" id="PF02353">
    <property type="entry name" value="CMAS"/>
    <property type="match status" value="1"/>
</dbReference>
<dbReference type="SUPFAM" id="SSF53335">
    <property type="entry name" value="S-adenosyl-L-methionine-dependent methyltransferases"/>
    <property type="match status" value="1"/>
</dbReference>
<dbReference type="AlphaFoldDB" id="A0A562VAV2"/>
<evidence type="ECO:0000256" key="2">
    <source>
        <dbReference type="ARBA" id="ARBA00022603"/>
    </source>
</evidence>
<evidence type="ECO:0000256" key="1">
    <source>
        <dbReference type="ARBA" id="ARBA00010815"/>
    </source>
</evidence>
<comment type="caution">
    <text evidence="7">The sequence shown here is derived from an EMBL/GenBank/DDBJ whole genome shotgun (WGS) entry which is preliminary data.</text>
</comment>
<sequence>MNLAERLRTLVTRVVGTELPVAFEAWDGSRAGDSGLPTLRITTPTALRRLLWRPGELGAAQAYILGEIDVVGDLAEVFPAVWRAVRYSGGRPRVRPRHVAAALRLALRYGVLGAPPPAPDPQAVMTGRLHSRDRDRAAVGFHYDLSNDFYRLILDPRMVYSCGYWTGGGGGYGLAEAQYDKLELVCRKLGLRRGTRMLDVGCGWGALAMHAAEHHGAEVTAVTLSLQQYEFAVARAEELGLSDRIDFRLSDYRDLAGARYEAISTIEMGEHVGGNGYPAFAARLWSLLEPGGRLLVQQMSRGADAPGGGAFIESYIAPDMHMRPVGQTVDLLERPGLEVREVQSLREHYVTTVRCWLETLEERWREAVSLVGEPTARVWRLYLIGGALAFEEGRMGVDQILAVRPDTDGRSGMPSTPEWTAVGAR</sequence>
<gene>
    <name evidence="7" type="ORF">LX16_0631</name>
</gene>
<proteinExistence type="inferred from homology"/>
<keyword evidence="8" id="KW-1185">Reference proteome</keyword>
<dbReference type="InterPro" id="IPR050723">
    <property type="entry name" value="CFA/CMAS"/>
</dbReference>
<keyword evidence="4" id="KW-0949">S-adenosyl-L-methionine</keyword>
<comment type="similarity">
    <text evidence="1">Belongs to the CFA/CMAS family.</text>
</comment>
<accession>A0A562VAV2</accession>
<organism evidence="7 8">
    <name type="scientific">Stackebrandtia albiflava</name>
    <dbReference type="NCBI Taxonomy" id="406432"/>
    <lineage>
        <taxon>Bacteria</taxon>
        <taxon>Bacillati</taxon>
        <taxon>Actinomycetota</taxon>
        <taxon>Actinomycetes</taxon>
        <taxon>Glycomycetales</taxon>
        <taxon>Glycomycetaceae</taxon>
        <taxon>Stackebrandtia</taxon>
    </lineage>
</organism>
<reference evidence="7 8" key="1">
    <citation type="journal article" date="2013" name="Stand. Genomic Sci.">
        <title>Genomic Encyclopedia of Type Strains, Phase I: The one thousand microbial genomes (KMG-I) project.</title>
        <authorList>
            <person name="Kyrpides N.C."/>
            <person name="Woyke T."/>
            <person name="Eisen J.A."/>
            <person name="Garrity G."/>
            <person name="Lilburn T.G."/>
            <person name="Beck B.J."/>
            <person name="Whitman W.B."/>
            <person name="Hugenholtz P."/>
            <person name="Klenk H.P."/>
        </authorList>
    </citation>
    <scope>NUCLEOTIDE SEQUENCE [LARGE SCALE GENOMIC DNA]</scope>
    <source>
        <strain evidence="7 8">DSM 45044</strain>
    </source>
</reference>
<dbReference type="GO" id="GO:0008168">
    <property type="term" value="F:methyltransferase activity"/>
    <property type="evidence" value="ECO:0007669"/>
    <property type="project" value="UniProtKB-KW"/>
</dbReference>
<evidence type="ECO:0000256" key="4">
    <source>
        <dbReference type="ARBA" id="ARBA00022691"/>
    </source>
</evidence>
<evidence type="ECO:0000313" key="8">
    <source>
        <dbReference type="Proteomes" id="UP000321617"/>
    </source>
</evidence>
<name>A0A562VAV2_9ACTN</name>
<keyword evidence="3" id="KW-0808">Transferase</keyword>
<evidence type="ECO:0000256" key="6">
    <source>
        <dbReference type="SAM" id="MobiDB-lite"/>
    </source>
</evidence>
<dbReference type="PIRSF" id="PIRSF003085">
    <property type="entry name" value="CMAS"/>
    <property type="match status" value="1"/>
</dbReference>
<dbReference type="Gene3D" id="3.40.50.150">
    <property type="entry name" value="Vaccinia Virus protein VP39"/>
    <property type="match status" value="1"/>
</dbReference>
<dbReference type="Proteomes" id="UP000321617">
    <property type="component" value="Unassembled WGS sequence"/>
</dbReference>
<dbReference type="GO" id="GO:0008610">
    <property type="term" value="P:lipid biosynthetic process"/>
    <property type="evidence" value="ECO:0007669"/>
    <property type="project" value="InterPro"/>
</dbReference>
<keyword evidence="5" id="KW-0443">Lipid metabolism</keyword>
<dbReference type="InterPro" id="IPR029063">
    <property type="entry name" value="SAM-dependent_MTases_sf"/>
</dbReference>
<dbReference type="GO" id="GO:0032259">
    <property type="term" value="P:methylation"/>
    <property type="evidence" value="ECO:0007669"/>
    <property type="project" value="UniProtKB-KW"/>
</dbReference>
<dbReference type="CDD" id="cd02440">
    <property type="entry name" value="AdoMet_MTases"/>
    <property type="match status" value="1"/>
</dbReference>
<dbReference type="EMBL" id="VLLL01000005">
    <property type="protein sequence ID" value="TWJ14937.1"/>
    <property type="molecule type" value="Genomic_DNA"/>
</dbReference>